<evidence type="ECO:0000313" key="3">
    <source>
        <dbReference type="Proteomes" id="UP000252698"/>
    </source>
</evidence>
<evidence type="ECO:0000313" key="2">
    <source>
        <dbReference type="EMBL" id="AXE81214.1"/>
    </source>
</evidence>
<evidence type="ECO:0000256" key="1">
    <source>
        <dbReference type="SAM" id="Phobius"/>
    </source>
</evidence>
<name>A0A2Z5JLV7_STRAR</name>
<dbReference type="Proteomes" id="UP000252698">
    <property type="component" value="Chromosome"/>
</dbReference>
<dbReference type="AlphaFoldDB" id="A0A2Z5JLV7"/>
<keyword evidence="1" id="KW-0472">Membrane</keyword>
<dbReference type="KEGG" id="sata:C5746_34475"/>
<dbReference type="GeneID" id="95523465"/>
<feature type="transmembrane region" description="Helical" evidence="1">
    <location>
        <begin position="33"/>
        <end position="51"/>
    </location>
</feature>
<organism evidence="2 3">
    <name type="scientific">Streptomyces atratus</name>
    <dbReference type="NCBI Taxonomy" id="1893"/>
    <lineage>
        <taxon>Bacteria</taxon>
        <taxon>Bacillati</taxon>
        <taxon>Actinomycetota</taxon>
        <taxon>Actinomycetes</taxon>
        <taxon>Kitasatosporales</taxon>
        <taxon>Streptomycetaceae</taxon>
        <taxon>Streptomyces</taxon>
    </lineage>
</organism>
<feature type="transmembrane region" description="Helical" evidence="1">
    <location>
        <begin position="83"/>
        <end position="105"/>
    </location>
</feature>
<accession>A0A2Z5JLV7</accession>
<feature type="transmembrane region" description="Helical" evidence="1">
    <location>
        <begin position="296"/>
        <end position="318"/>
    </location>
</feature>
<gene>
    <name evidence="2" type="ORF">C5746_34475</name>
</gene>
<feature type="transmembrane region" description="Helical" evidence="1">
    <location>
        <begin position="173"/>
        <end position="195"/>
    </location>
</feature>
<feature type="transmembrane region" description="Helical" evidence="1">
    <location>
        <begin position="132"/>
        <end position="153"/>
    </location>
</feature>
<keyword evidence="1" id="KW-0812">Transmembrane</keyword>
<feature type="transmembrane region" description="Helical" evidence="1">
    <location>
        <begin position="202"/>
        <end position="223"/>
    </location>
</feature>
<dbReference type="RefSeq" id="WP_114247623.1">
    <property type="nucleotide sequence ID" value="NZ_CP027306.1"/>
</dbReference>
<keyword evidence="1" id="KW-1133">Transmembrane helix</keyword>
<protein>
    <submittedName>
        <fullName evidence="2">ABC transporter permease</fullName>
    </submittedName>
</protein>
<reference evidence="2 3" key="1">
    <citation type="journal article" date="2018" name="Front. Microbiol.">
        <title>Genome Sequencing of Streptomyces atratus SCSIOZH16 and Activation Production of Nocardamine via Metabolic Engineering.</title>
        <authorList>
            <person name="Li Y."/>
            <person name="Zhang C."/>
            <person name="Liu C."/>
            <person name="Ju J."/>
            <person name="Ma J."/>
        </authorList>
    </citation>
    <scope>NUCLEOTIDE SEQUENCE [LARGE SCALE GENOMIC DNA]</scope>
    <source>
        <strain evidence="2 3">SCSIO_ZH16</strain>
    </source>
</reference>
<sequence>MSATLTETSRTGRAPGPRLLRGLNWLVVRQHRAALLTVLAVTVLGSIWIAYQHGRMGQTLEAAGWPEKELAQPAVASTTGLSLTVTALSALPVILAVFLGAPLIAGDQEHGTAQLVTTQSVSRRRWLTTKLLWCYAAVVVSGAVLSAFFTWWWEPYRSVFSSPWSEGPVFDNTGPVLPALCLFLTAAGITIGLLLRRVLASMLVTFVFAAIVEVVWGEMRAYLAPSRMLTYPLDGDMPARLNESLELDRWIGSADGHLYGWGLCAKTTEAASDACIKEHGIVNNVVKYLGYDQMPAMQWTGAGILVAATAVLTVFTLWRVSRSPL</sequence>
<proteinExistence type="predicted"/>
<dbReference type="EMBL" id="CP027306">
    <property type="protein sequence ID" value="AXE81214.1"/>
    <property type="molecule type" value="Genomic_DNA"/>
</dbReference>